<organism evidence="1 2">
    <name type="scientific">Bosea robiniae</name>
    <dbReference type="NCBI Taxonomy" id="1036780"/>
    <lineage>
        <taxon>Bacteria</taxon>
        <taxon>Pseudomonadati</taxon>
        <taxon>Pseudomonadota</taxon>
        <taxon>Alphaproteobacteria</taxon>
        <taxon>Hyphomicrobiales</taxon>
        <taxon>Boseaceae</taxon>
        <taxon>Bosea</taxon>
    </lineage>
</organism>
<proteinExistence type="predicted"/>
<dbReference type="EMBL" id="FNBZ01000003">
    <property type="protein sequence ID" value="SDG22934.1"/>
    <property type="molecule type" value="Genomic_DNA"/>
</dbReference>
<keyword evidence="2" id="KW-1185">Reference proteome</keyword>
<comment type="caution">
    <text evidence="1">The sequence shown here is derived from an EMBL/GenBank/DDBJ whole genome shotgun (WGS) entry which is preliminary data.</text>
</comment>
<evidence type="ECO:0000313" key="2">
    <source>
        <dbReference type="Proteomes" id="UP000199468"/>
    </source>
</evidence>
<dbReference type="Proteomes" id="UP000199468">
    <property type="component" value="Unassembled WGS sequence"/>
</dbReference>
<reference evidence="1 2" key="1">
    <citation type="submission" date="2016-10" db="EMBL/GenBank/DDBJ databases">
        <authorList>
            <person name="Varghese N."/>
            <person name="Submissions S."/>
        </authorList>
    </citation>
    <scope>NUCLEOTIDE SEQUENCE [LARGE SCALE GENOMIC DNA]</scope>
    <source>
        <strain evidence="1 2">DSM 26672</strain>
    </source>
</reference>
<accession>A0ABY0P1S5</accession>
<protein>
    <submittedName>
        <fullName evidence="1">Uncharacterized protein</fullName>
    </submittedName>
</protein>
<sequence>MSTGSSHGAHGGSSGLYESSSVISSRSAEWRIMRANAAALRYKQTLRARQIMGLVEPSPQAGNRASFGNAETLEPNIFHLGSILNGINEFVRSQAPQLLERELHG</sequence>
<name>A0ABY0P1S5_9HYPH</name>
<evidence type="ECO:0000313" key="1">
    <source>
        <dbReference type="EMBL" id="SDG22934.1"/>
    </source>
</evidence>
<gene>
    <name evidence="1" type="ORF">SAMN05421844_103257</name>
</gene>